<dbReference type="CDD" id="cd16329">
    <property type="entry name" value="LolA_like"/>
    <property type="match status" value="1"/>
</dbReference>
<evidence type="ECO:0000313" key="2">
    <source>
        <dbReference type="EMBL" id="VAX16735.1"/>
    </source>
</evidence>
<dbReference type="AlphaFoldDB" id="A0A3B1CDG7"/>
<proteinExistence type="predicted"/>
<organism evidence="2">
    <name type="scientific">hydrothermal vent metagenome</name>
    <dbReference type="NCBI Taxonomy" id="652676"/>
    <lineage>
        <taxon>unclassified sequences</taxon>
        <taxon>metagenomes</taxon>
        <taxon>ecological metagenomes</taxon>
    </lineage>
</organism>
<feature type="domain" description="Uncharacterized protein TP-0789" evidence="1">
    <location>
        <begin position="98"/>
        <end position="273"/>
    </location>
</feature>
<dbReference type="Gene3D" id="2.50.20.10">
    <property type="entry name" value="Lipoprotein localisation LolA/LolB/LppX"/>
    <property type="match status" value="1"/>
</dbReference>
<accession>A0A3B1CDG7</accession>
<name>A0A3B1CDG7_9ZZZZ</name>
<dbReference type="Pfam" id="PF17131">
    <property type="entry name" value="LolA_like"/>
    <property type="match status" value="1"/>
</dbReference>
<protein>
    <recommendedName>
        <fullName evidence="1">Uncharacterized protein TP-0789 domain-containing protein</fullName>
    </recommendedName>
</protein>
<evidence type="ECO:0000259" key="1">
    <source>
        <dbReference type="Pfam" id="PF17131"/>
    </source>
</evidence>
<gene>
    <name evidence="2" type="ORF">MNBD_IGNAVI01-2657</name>
</gene>
<sequence>MSNDISQTLTLPRSLSRFDLAKTGWQVLSGKRIHVILLLIMFLLLTTTANAQTGKEILAKVDSVMNAPKDMTAIEKMTLTDKNGSQKDRDTKIYQKGKEWRLIRFLKPADVRGVGFLRLAPDRLYLYLPAFRKVRRIASSVKNENFMGTDFSYEDMSQSSYSNDYTAELLKKENNRYVLELSPKPDADVSYEKLILYVDQSNYVYHKIEYYNNGKQIKVLTIDNIEKIDNYWFGKKMEMRNLKNDHRTTLTLTDIKFDQGLSDKIFTERNLKRPE</sequence>
<reference evidence="2" key="1">
    <citation type="submission" date="2018-06" db="EMBL/GenBank/DDBJ databases">
        <authorList>
            <person name="Zhirakovskaya E."/>
        </authorList>
    </citation>
    <scope>NUCLEOTIDE SEQUENCE</scope>
</reference>
<dbReference type="InterPro" id="IPR033399">
    <property type="entry name" value="TP_0789-like"/>
</dbReference>
<dbReference type="EMBL" id="UOGD01000059">
    <property type="protein sequence ID" value="VAX16735.1"/>
    <property type="molecule type" value="Genomic_DNA"/>
</dbReference>